<proteinExistence type="predicted"/>
<keyword evidence="1" id="KW-0812">Transmembrane</keyword>
<dbReference type="PATRIC" id="fig|862962.3.peg.2372"/>
<dbReference type="Gene3D" id="3.10.450.360">
    <property type="match status" value="1"/>
</dbReference>
<evidence type="ECO:0000313" key="3">
    <source>
        <dbReference type="EMBL" id="CBW22843.1"/>
    </source>
</evidence>
<gene>
    <name evidence="3" type="ordered locus">BF638R_2331</name>
</gene>
<dbReference type="InterPro" id="IPR021533">
    <property type="entry name" value="PepSY-like"/>
</dbReference>
<sequence>MESATCLWNYSTNKILLLLLLIKLEIKKNLIMKKLKFNLLTGLLLLISVSVFAAGFPPPDKVQETFQKMYPKVTTVDWQRKGDYHIADIRVDGRELNVWFSDKGKWLMTEVDVESLEAVPAAVAKAFMQSTMASMQLEDVRIITFPKQPAVIVIEVEEYNTDSEFQLFYAPDGKLLQTLNVSDTGGEIYPGLF</sequence>
<dbReference type="SUPFAM" id="SSF160574">
    <property type="entry name" value="BT0923-like"/>
    <property type="match status" value="1"/>
</dbReference>
<evidence type="ECO:0000313" key="4">
    <source>
        <dbReference type="Proteomes" id="UP000008560"/>
    </source>
</evidence>
<dbReference type="HOGENOM" id="CLU_117442_0_0_10"/>
<organism evidence="3 4">
    <name type="scientific">Bacteroides fragilis (strain 638R)</name>
    <dbReference type="NCBI Taxonomy" id="862962"/>
    <lineage>
        <taxon>Bacteria</taxon>
        <taxon>Pseudomonadati</taxon>
        <taxon>Bacteroidota</taxon>
        <taxon>Bacteroidia</taxon>
        <taxon>Bacteroidales</taxon>
        <taxon>Bacteroidaceae</taxon>
        <taxon>Bacteroides</taxon>
    </lineage>
</organism>
<accession>E1WN49</accession>
<name>E1WN49_BACF6</name>
<keyword evidence="1" id="KW-1133">Transmembrane helix</keyword>
<dbReference type="EMBL" id="FQ312004">
    <property type="protein sequence ID" value="CBW22843.1"/>
    <property type="molecule type" value="Genomic_DNA"/>
</dbReference>
<evidence type="ECO:0000259" key="2">
    <source>
        <dbReference type="Pfam" id="PF11396"/>
    </source>
</evidence>
<feature type="domain" description="Putative beta-lactamase-inhibitor-like PepSY-like" evidence="2">
    <location>
        <begin position="93"/>
        <end position="176"/>
    </location>
</feature>
<keyword evidence="1" id="KW-0472">Membrane</keyword>
<evidence type="ECO:0000256" key="1">
    <source>
        <dbReference type="SAM" id="Phobius"/>
    </source>
</evidence>
<dbReference type="Proteomes" id="UP000008560">
    <property type="component" value="Chromosome"/>
</dbReference>
<dbReference type="Pfam" id="PF11396">
    <property type="entry name" value="PepSY_like"/>
    <property type="match status" value="1"/>
</dbReference>
<feature type="transmembrane region" description="Helical" evidence="1">
    <location>
        <begin position="37"/>
        <end position="56"/>
    </location>
</feature>
<dbReference type="KEGG" id="bfg:BF638R_2331"/>
<dbReference type="AlphaFoldDB" id="E1WN49"/>
<reference evidence="3 4" key="1">
    <citation type="journal article" date="2010" name="Microbiology">
        <title>Twenty-eight divergent polysaccharide loci specifying within- and amongst-strain capsule diversity in three strains of Bacteroides fragilis.</title>
        <authorList>
            <person name="Patrick S."/>
            <person name="Blakely G.W."/>
            <person name="Houston S."/>
            <person name="Moore J."/>
            <person name="Abratt V.R."/>
            <person name="Bertalan M."/>
            <person name="Cerdeno-Tarraga A.M."/>
            <person name="Quail M.A."/>
            <person name="Corton N."/>
            <person name="Corton C."/>
            <person name="Bignell A."/>
            <person name="Barron A."/>
            <person name="Clark L."/>
            <person name="Bentley S.D."/>
            <person name="Parkhill J."/>
        </authorList>
    </citation>
    <scope>NUCLEOTIDE SEQUENCE [LARGE SCALE GENOMIC DNA]</scope>
    <source>
        <strain evidence="3 4">638R</strain>
    </source>
</reference>
<protein>
    <submittedName>
        <fullName evidence="3">Putative membrane protein</fullName>
    </submittedName>
</protein>